<evidence type="ECO:0000256" key="3">
    <source>
        <dbReference type="ARBA" id="ARBA00022475"/>
    </source>
</evidence>
<evidence type="ECO:0000256" key="7">
    <source>
        <dbReference type="ARBA" id="ARBA00022692"/>
    </source>
</evidence>
<evidence type="ECO:0000256" key="11">
    <source>
        <dbReference type="PROSITE-ProRule" id="PRU00421"/>
    </source>
</evidence>
<name>A0A7G9GLI4_9FIRM</name>
<organism evidence="15 16">
    <name type="scientific">[Eubacterium] hominis</name>
    <dbReference type="NCBI Taxonomy" id="2764325"/>
    <lineage>
        <taxon>Bacteria</taxon>
        <taxon>Bacillati</taxon>
        <taxon>Bacillota</taxon>
        <taxon>Erysipelotrichia</taxon>
        <taxon>Erysipelotrichales</taxon>
        <taxon>Erysipelotrichaceae</taxon>
        <taxon>Amedibacillus</taxon>
    </lineage>
</organism>
<protein>
    <submittedName>
        <fullName evidence="15">PTS transporter subunit EIIC</fullName>
    </submittedName>
</protein>
<feature type="transmembrane region" description="Helical" evidence="12">
    <location>
        <begin position="201"/>
        <end position="223"/>
    </location>
</feature>
<dbReference type="Gene3D" id="3.30.1360.60">
    <property type="entry name" value="Glucose permease domain IIB"/>
    <property type="match status" value="1"/>
</dbReference>
<feature type="transmembrane region" description="Helical" evidence="12">
    <location>
        <begin position="391"/>
        <end position="413"/>
    </location>
</feature>
<feature type="active site" description="Phosphocysteine intermediate; for EIIB activity" evidence="11">
    <location>
        <position position="476"/>
    </location>
</feature>
<dbReference type="GO" id="GO:0008982">
    <property type="term" value="F:protein-N(PI)-phosphohistidine-sugar phosphotransferase activity"/>
    <property type="evidence" value="ECO:0007669"/>
    <property type="project" value="InterPro"/>
</dbReference>
<sequence length="532" mass="57518">MKDKIFGVLQRVGRSFMLPIAILPVAGLFLGIGGSFTNATMISAYHLESILGPGTFLYAILTVMSKAGDIVFANLPIIFAMGVAIGMAKKEKEVAALAGAIGFFIMHTAIGAMLDITGAAATMPNGSVTQVVGITSLQMGVFGGIIVGLGVAALHNKFYKIKLPQVLSFFGGTRFVPIITAVVYLFVGIAMFYIWPFIQEGIYAIGDVVRGSGYFGTFIYGVMERALIPFGLHHVFYLPFWQTGVGGTMMVAGKTIEGAQNIFFAQLADPNTVKFSVEATRFMSGKFPLMIFGLPGAALAMYRCAKPEKRNVVGGLLISAALTSMLTGITEPLEFTFLFVAPLLYIMHCVLAGLAYMFMHIFQVGVGMTFSGGLIDMFLFGILQGNDKTNWIWIVIVGIVYFIVYYFLFTFVIKKMNLKTPGREDDNEETKLYTRADVNARKETSTTSGKADENSVSAMICDGLGGKDNISDVDCCATRLRTTVKNPDLVKEDVLKASGAAGVIKKGNGIQVIYGPRVTVIKSDLEDYLSKL</sequence>
<evidence type="ECO:0000259" key="13">
    <source>
        <dbReference type="PROSITE" id="PS51098"/>
    </source>
</evidence>
<dbReference type="GO" id="GO:0090563">
    <property type="term" value="F:protein-phosphocysteine-sugar phosphotransferase activity"/>
    <property type="evidence" value="ECO:0007669"/>
    <property type="project" value="TreeGrafter"/>
</dbReference>
<evidence type="ECO:0000256" key="2">
    <source>
        <dbReference type="ARBA" id="ARBA00022448"/>
    </source>
</evidence>
<keyword evidence="8" id="KW-0418">Kinase</keyword>
<evidence type="ECO:0000256" key="12">
    <source>
        <dbReference type="SAM" id="Phobius"/>
    </source>
</evidence>
<feature type="transmembrane region" description="Helical" evidence="12">
    <location>
        <begin position="287"/>
        <end position="305"/>
    </location>
</feature>
<keyword evidence="6" id="KW-0598">Phosphotransferase system</keyword>
<proteinExistence type="predicted"/>
<evidence type="ECO:0000256" key="1">
    <source>
        <dbReference type="ARBA" id="ARBA00004651"/>
    </source>
</evidence>
<keyword evidence="3" id="KW-1003">Cell membrane</keyword>
<accession>A0A7G9GLI4</accession>
<dbReference type="AlphaFoldDB" id="A0A7G9GLI4"/>
<feature type="domain" description="PTS EIIC type-1" evidence="14">
    <location>
        <begin position="3"/>
        <end position="425"/>
    </location>
</feature>
<dbReference type="InterPro" id="IPR004719">
    <property type="entry name" value="PTS_maltose/Glc_sub_IIC"/>
</dbReference>
<dbReference type="KEGG" id="ehn:H9Q80_15660"/>
<evidence type="ECO:0000256" key="4">
    <source>
        <dbReference type="ARBA" id="ARBA00022597"/>
    </source>
</evidence>
<dbReference type="GO" id="GO:0016301">
    <property type="term" value="F:kinase activity"/>
    <property type="evidence" value="ECO:0007669"/>
    <property type="project" value="UniProtKB-KW"/>
</dbReference>
<reference evidence="15 16" key="1">
    <citation type="submission" date="2020-08" db="EMBL/GenBank/DDBJ databases">
        <authorList>
            <person name="Liu C."/>
            <person name="Sun Q."/>
        </authorList>
    </citation>
    <scope>NUCLEOTIDE SEQUENCE [LARGE SCALE GENOMIC DNA]</scope>
    <source>
        <strain evidence="15 16">NSJ-61</strain>
    </source>
</reference>
<evidence type="ECO:0000256" key="10">
    <source>
        <dbReference type="ARBA" id="ARBA00023136"/>
    </source>
</evidence>
<feature type="transmembrane region" description="Helical" evidence="12">
    <location>
        <begin position="12"/>
        <end position="36"/>
    </location>
</feature>
<dbReference type="PROSITE" id="PS51103">
    <property type="entry name" value="PTS_EIIC_TYPE_1"/>
    <property type="match status" value="1"/>
</dbReference>
<keyword evidence="2" id="KW-0813">Transport</keyword>
<dbReference type="InterPro" id="IPR036878">
    <property type="entry name" value="Glu_permease_IIB"/>
</dbReference>
<dbReference type="Pfam" id="PF02378">
    <property type="entry name" value="PTS_EIIC"/>
    <property type="match status" value="1"/>
</dbReference>
<feature type="transmembrane region" description="Helical" evidence="12">
    <location>
        <begin position="335"/>
        <end position="357"/>
    </location>
</feature>
<keyword evidence="9 12" id="KW-1133">Transmembrane helix</keyword>
<feature type="transmembrane region" description="Helical" evidence="12">
    <location>
        <begin position="175"/>
        <end position="195"/>
    </location>
</feature>
<comment type="subcellular location">
    <subcellularLocation>
        <location evidence="1">Cell membrane</location>
        <topology evidence="1">Multi-pass membrane protein</topology>
    </subcellularLocation>
</comment>
<dbReference type="EMBL" id="CP060636">
    <property type="protein sequence ID" value="QNM11666.1"/>
    <property type="molecule type" value="Genomic_DNA"/>
</dbReference>
<gene>
    <name evidence="15" type="ORF">H9Q80_15660</name>
</gene>
<dbReference type="InterPro" id="IPR050429">
    <property type="entry name" value="PTS_Glucose_EIICBA"/>
</dbReference>
<evidence type="ECO:0000313" key="16">
    <source>
        <dbReference type="Proteomes" id="UP000515856"/>
    </source>
</evidence>
<dbReference type="PANTHER" id="PTHR30009">
    <property type="entry name" value="CYTOCHROME C-TYPE SYNTHESIS PROTEIN AND PTS TRANSMEMBRANE COMPONENT"/>
    <property type="match status" value="1"/>
</dbReference>
<feature type="transmembrane region" description="Helical" evidence="12">
    <location>
        <begin position="312"/>
        <end position="329"/>
    </location>
</feature>
<dbReference type="PROSITE" id="PS51098">
    <property type="entry name" value="PTS_EIIB_TYPE_1"/>
    <property type="match status" value="1"/>
</dbReference>
<dbReference type="GO" id="GO:0005886">
    <property type="term" value="C:plasma membrane"/>
    <property type="evidence" value="ECO:0007669"/>
    <property type="project" value="UniProtKB-SubCell"/>
</dbReference>
<feature type="transmembrane region" description="Helical" evidence="12">
    <location>
        <begin position="134"/>
        <end position="154"/>
    </location>
</feature>
<keyword evidence="16" id="KW-1185">Reference proteome</keyword>
<dbReference type="CDD" id="cd00212">
    <property type="entry name" value="PTS_IIB_glc"/>
    <property type="match status" value="1"/>
</dbReference>
<keyword evidence="10 12" id="KW-0472">Membrane</keyword>
<dbReference type="GO" id="GO:0009401">
    <property type="term" value="P:phosphoenolpyruvate-dependent sugar phosphotransferase system"/>
    <property type="evidence" value="ECO:0007669"/>
    <property type="project" value="UniProtKB-KW"/>
</dbReference>
<dbReference type="Proteomes" id="UP000515856">
    <property type="component" value="Chromosome"/>
</dbReference>
<evidence type="ECO:0000313" key="15">
    <source>
        <dbReference type="EMBL" id="QNM11666.1"/>
    </source>
</evidence>
<feature type="domain" description="PTS EIIB type-1" evidence="13">
    <location>
        <begin position="454"/>
        <end position="532"/>
    </location>
</feature>
<feature type="transmembrane region" description="Helical" evidence="12">
    <location>
        <begin position="364"/>
        <end position="385"/>
    </location>
</feature>
<dbReference type="NCBIfam" id="TIGR00852">
    <property type="entry name" value="pts-Glc"/>
    <property type="match status" value="1"/>
</dbReference>
<dbReference type="NCBIfam" id="TIGR00826">
    <property type="entry name" value="EIIB_glc"/>
    <property type="match status" value="1"/>
</dbReference>
<dbReference type="SUPFAM" id="SSF55604">
    <property type="entry name" value="Glucose permease domain IIB"/>
    <property type="match status" value="1"/>
</dbReference>
<evidence type="ECO:0000256" key="8">
    <source>
        <dbReference type="ARBA" id="ARBA00022777"/>
    </source>
</evidence>
<dbReference type="RefSeq" id="WP_117452282.1">
    <property type="nucleotide sequence ID" value="NZ_CP060636.1"/>
</dbReference>
<keyword evidence="4" id="KW-0762">Sugar transport</keyword>
<dbReference type="InterPro" id="IPR003352">
    <property type="entry name" value="PTS_EIIC"/>
</dbReference>
<dbReference type="Pfam" id="PF00367">
    <property type="entry name" value="PTS_EIIB"/>
    <property type="match status" value="1"/>
</dbReference>
<dbReference type="InterPro" id="IPR013013">
    <property type="entry name" value="PTS_EIIC_1"/>
</dbReference>
<keyword evidence="5" id="KW-0808">Transferase</keyword>
<feature type="transmembrane region" description="Helical" evidence="12">
    <location>
        <begin position="94"/>
        <end position="114"/>
    </location>
</feature>
<evidence type="ECO:0000259" key="14">
    <source>
        <dbReference type="PROSITE" id="PS51103"/>
    </source>
</evidence>
<dbReference type="PANTHER" id="PTHR30009:SF24">
    <property type="entry name" value="PTS SYSTEM, IIBC COMPONENT"/>
    <property type="match status" value="1"/>
</dbReference>
<evidence type="ECO:0000256" key="5">
    <source>
        <dbReference type="ARBA" id="ARBA00022679"/>
    </source>
</evidence>
<keyword evidence="7 12" id="KW-0812">Transmembrane</keyword>
<dbReference type="InterPro" id="IPR018113">
    <property type="entry name" value="PTrfase_EIIB_Cys"/>
</dbReference>
<evidence type="ECO:0000256" key="6">
    <source>
        <dbReference type="ARBA" id="ARBA00022683"/>
    </source>
</evidence>
<feature type="transmembrane region" description="Helical" evidence="12">
    <location>
        <begin position="235"/>
        <end position="253"/>
    </location>
</feature>
<evidence type="ECO:0000256" key="9">
    <source>
        <dbReference type="ARBA" id="ARBA00022989"/>
    </source>
</evidence>
<dbReference type="InterPro" id="IPR001996">
    <property type="entry name" value="PTS_IIB_1"/>
</dbReference>
<feature type="transmembrane region" description="Helical" evidence="12">
    <location>
        <begin position="56"/>
        <end position="82"/>
    </location>
</feature>